<keyword evidence="2" id="KW-1185">Reference proteome</keyword>
<dbReference type="RefSeq" id="WP_011640417.1">
    <property type="nucleotide sequence ID" value="NC_008346.1"/>
</dbReference>
<dbReference type="STRING" id="335541.Swol_0998"/>
<accession>Q0AY92</accession>
<dbReference type="HOGENOM" id="CLU_372429_0_0_9"/>
<dbReference type="OrthoDB" id="9769734at2"/>
<name>Q0AY92_SYNWW</name>
<gene>
    <name evidence="1" type="ordered locus">Swol_0998</name>
</gene>
<dbReference type="KEGG" id="swo:Swol_0998"/>
<proteinExistence type="predicted"/>
<dbReference type="eggNOG" id="COG2733">
    <property type="taxonomic scope" value="Bacteria"/>
</dbReference>
<dbReference type="EMBL" id="CP000448">
    <property type="protein sequence ID" value="ABI68312.1"/>
    <property type="molecule type" value="Genomic_DNA"/>
</dbReference>
<evidence type="ECO:0000313" key="1">
    <source>
        <dbReference type="EMBL" id="ABI68312.1"/>
    </source>
</evidence>
<dbReference type="Pfam" id="PF08665">
    <property type="entry name" value="PglZ"/>
    <property type="match status" value="1"/>
</dbReference>
<evidence type="ECO:0000313" key="2">
    <source>
        <dbReference type="Proteomes" id="UP000001968"/>
    </source>
</evidence>
<evidence type="ECO:0008006" key="3">
    <source>
        <dbReference type="Google" id="ProtNLM"/>
    </source>
</evidence>
<protein>
    <recommendedName>
        <fullName evidence="3">PglZ domain-containing protein</fullName>
    </recommendedName>
</protein>
<dbReference type="AlphaFoldDB" id="Q0AY92"/>
<reference evidence="2" key="1">
    <citation type="journal article" date="2010" name="Environ. Microbiol.">
        <title>The genome of Syntrophomonas wolfei: new insights into syntrophic metabolism and biohydrogen production.</title>
        <authorList>
            <person name="Sieber J.R."/>
            <person name="Sims D.R."/>
            <person name="Han C."/>
            <person name="Kim E."/>
            <person name="Lykidis A."/>
            <person name="Lapidus A.L."/>
            <person name="McDonnald E."/>
            <person name="Rohlin L."/>
            <person name="Culley D.E."/>
            <person name="Gunsalus R."/>
            <person name="McInerney M.J."/>
        </authorList>
    </citation>
    <scope>NUCLEOTIDE SEQUENCE [LARGE SCALE GENOMIC DNA]</scope>
    <source>
        <strain evidence="2">DSM 2245B / Goettingen</strain>
    </source>
</reference>
<organism evidence="1 2">
    <name type="scientific">Syntrophomonas wolfei subsp. wolfei (strain DSM 2245B / Goettingen)</name>
    <dbReference type="NCBI Taxonomy" id="335541"/>
    <lineage>
        <taxon>Bacteria</taxon>
        <taxon>Bacillati</taxon>
        <taxon>Bacillota</taxon>
        <taxon>Clostridia</taxon>
        <taxon>Eubacteriales</taxon>
        <taxon>Syntrophomonadaceae</taxon>
        <taxon>Syntrophomonas</taxon>
    </lineage>
</organism>
<sequence>MTNQWFLEDIENLIKKRGRVVILDPRSQYGFLLPLLEFQGYTLLRTDSNLTEPWQTVKEELLLRYEAETRHKSDKVVFYVSREQDKLSFLLDYCFTHGCLDFSEPAKWLRKKLFSHTGLQVQLDDATLLTAGKIGAEKDLAWWKKILQNLEDLIDLEDELIPFMDDPEAYIADLEQDIRRMFETKVFQLLNQPYMTKPTKTLAEEVARKLLDGLAYNDIKTDLLSIYHRWADSETYSPSLMNYVANYNLDSSVDPWAAHPDHCFSALDQKALQQLTGHLRDKEYVSGKLDAIKARAKNTRVKRFVPGWWQDFIILMEFDNQPLTACSSFEQVVDFYTSHFAQVDRAIRNLYTAFLSDKSIIRPLQEYYESLNYELLQKWFEYAQQYKSDQQGYLPDLFKNAKAGTAVIVGDGIRYEIADYVATTLANKFKVDKQIMLAGLPSETEHNMSALYVGNNEVLASHKDREKKLGEISGKAITYMNLEAVSYGEKANYLVLNYKDIDYAGETLQQGALKLFTEFEQVLQDKIAQLLNMGYKEVHLVTDHGFVLTGLLDEADKIAPDAGKDKEVHERFIRTQDKPDNPDWLVFEKPYGEYKYLCAAKSHRPFKSKGAYGFAHGGFTPQEIILPRFVFRKDGFATSSLGVAISNKTELAEVAGEIFVVKLQADAGATDLFAFKRKVKILLYDDNINCGSSNLINMEPGKTETIEFTFDDRQTLKAVLLDAESQEQLDIVSVKKANIRDLGGLL</sequence>
<dbReference type="Proteomes" id="UP000001968">
    <property type="component" value="Chromosome"/>
</dbReference>